<accession>A0A075FZQ3</accession>
<dbReference type="EMBL" id="KF900504">
    <property type="protein sequence ID" value="AIE97270.1"/>
    <property type="molecule type" value="Genomic_DNA"/>
</dbReference>
<dbReference type="PROSITE" id="PS50005">
    <property type="entry name" value="TPR"/>
    <property type="match status" value="1"/>
</dbReference>
<dbReference type="Pfam" id="PF13181">
    <property type="entry name" value="TPR_8"/>
    <property type="match status" value="1"/>
</dbReference>
<dbReference type="InterPro" id="IPR019734">
    <property type="entry name" value="TPR_rpt"/>
</dbReference>
<name>A0A075FZQ3_9ARCH</name>
<keyword evidence="1" id="KW-0677">Repeat</keyword>
<dbReference type="InterPro" id="IPR050498">
    <property type="entry name" value="Ycf3"/>
</dbReference>
<keyword evidence="2 3" id="KW-0802">TPR repeat</keyword>
<dbReference type="InterPro" id="IPR011990">
    <property type="entry name" value="TPR-like_helical_dom_sf"/>
</dbReference>
<evidence type="ECO:0000256" key="1">
    <source>
        <dbReference type="ARBA" id="ARBA00022737"/>
    </source>
</evidence>
<protein>
    <submittedName>
        <fullName evidence="4">TPR repeat-containing protein</fullName>
    </submittedName>
</protein>
<evidence type="ECO:0000256" key="2">
    <source>
        <dbReference type="ARBA" id="ARBA00022803"/>
    </source>
</evidence>
<sequence length="322" mass="36509">MEDDSEHELILPPISDSDNICLPLSVNAVAKYWNIDLPMTEANKIASKYAGMNGSILIEGINLAERHGLSSLILHSSITELKQVIDMGIPPIVILPGLHDVVQHASIISGYDDKEKTIFHYVPEQKPSEEGIQVGVIPEKRFEKLWSEDGYLMVLLGPTDIISTLKSDENKTKSNRLCFESERLAIQKQTQETINSLEKAIQLNPDNSTALCLLGGVLNEQNNSECVSFYEKSLEKNANCYLAFRGLGNFYLKNQQFDKSEKNYTHAIEINENRFGPIYKNRGYVRQQQNKMDEAKQDYQDYIKFTPTAKDRGMIERALNEM</sequence>
<dbReference type="SUPFAM" id="SSF48452">
    <property type="entry name" value="TPR-like"/>
    <property type="match status" value="1"/>
</dbReference>
<feature type="repeat" description="TPR" evidence="3">
    <location>
        <begin position="241"/>
        <end position="274"/>
    </location>
</feature>
<evidence type="ECO:0000256" key="3">
    <source>
        <dbReference type="PROSITE-ProRule" id="PRU00339"/>
    </source>
</evidence>
<organism evidence="4">
    <name type="scientific">uncultured marine thaumarchaeote AD1000_96_F07</name>
    <dbReference type="NCBI Taxonomy" id="1455948"/>
    <lineage>
        <taxon>Archaea</taxon>
        <taxon>Nitrososphaerota</taxon>
        <taxon>environmental samples</taxon>
    </lineage>
</organism>
<dbReference type="SMART" id="SM00028">
    <property type="entry name" value="TPR"/>
    <property type="match status" value="4"/>
</dbReference>
<dbReference type="Gene3D" id="1.25.40.10">
    <property type="entry name" value="Tetratricopeptide repeat domain"/>
    <property type="match status" value="1"/>
</dbReference>
<dbReference type="PANTHER" id="PTHR44858:SF1">
    <property type="entry name" value="UDP-N-ACETYLGLUCOSAMINE--PEPTIDE N-ACETYLGLUCOSAMINYLTRANSFERASE SPINDLY-RELATED"/>
    <property type="match status" value="1"/>
</dbReference>
<dbReference type="PANTHER" id="PTHR44858">
    <property type="entry name" value="TETRATRICOPEPTIDE REPEAT PROTEIN 6"/>
    <property type="match status" value="1"/>
</dbReference>
<reference evidence="4" key="1">
    <citation type="journal article" date="2014" name="Genome Biol. Evol.">
        <title>Pangenome evidence for extensive interdomain horizontal transfer affecting lineage core and shell genes in uncultured planktonic thaumarchaeota and euryarchaeota.</title>
        <authorList>
            <person name="Deschamps P."/>
            <person name="Zivanovic Y."/>
            <person name="Moreira D."/>
            <person name="Rodriguez-Valera F."/>
            <person name="Lopez-Garcia P."/>
        </authorList>
    </citation>
    <scope>NUCLEOTIDE SEQUENCE</scope>
</reference>
<dbReference type="Gene3D" id="3.90.70.10">
    <property type="entry name" value="Cysteine proteinases"/>
    <property type="match status" value="1"/>
</dbReference>
<evidence type="ECO:0000313" key="4">
    <source>
        <dbReference type="EMBL" id="AIE97270.1"/>
    </source>
</evidence>
<proteinExistence type="predicted"/>
<dbReference type="AlphaFoldDB" id="A0A075FZQ3"/>